<evidence type="ECO:0000313" key="3">
    <source>
        <dbReference type="EMBL" id="BET27549.1"/>
    </source>
</evidence>
<feature type="transmembrane region" description="Helical" evidence="2">
    <location>
        <begin position="159"/>
        <end position="178"/>
    </location>
</feature>
<evidence type="ECO:0000256" key="1">
    <source>
        <dbReference type="SAM" id="MobiDB-lite"/>
    </source>
</evidence>
<proteinExistence type="predicted"/>
<accession>A0AA86J576</accession>
<name>A0AA86J576_9BURK</name>
<organism evidence="3 4">
    <name type="scientific">Limnobacter thiooxidans</name>
    <dbReference type="NCBI Taxonomy" id="131080"/>
    <lineage>
        <taxon>Bacteria</taxon>
        <taxon>Pseudomonadati</taxon>
        <taxon>Pseudomonadota</taxon>
        <taxon>Betaproteobacteria</taxon>
        <taxon>Burkholderiales</taxon>
        <taxon>Burkholderiaceae</taxon>
        <taxon>Limnobacter</taxon>
    </lineage>
</organism>
<keyword evidence="2" id="KW-0472">Membrane</keyword>
<dbReference type="KEGG" id="lto:RGQ30_30500"/>
<gene>
    <name evidence="3" type="ORF">RGQ30_30500</name>
</gene>
<dbReference type="Proteomes" id="UP001329151">
    <property type="component" value="Chromosome"/>
</dbReference>
<keyword evidence="4" id="KW-1185">Reference proteome</keyword>
<dbReference type="EMBL" id="AP028947">
    <property type="protein sequence ID" value="BET27549.1"/>
    <property type="molecule type" value="Genomic_DNA"/>
</dbReference>
<feature type="region of interest" description="Disordered" evidence="1">
    <location>
        <begin position="1"/>
        <end position="33"/>
    </location>
</feature>
<reference evidence="3 4" key="1">
    <citation type="submission" date="2023-10" db="EMBL/GenBank/DDBJ databases">
        <title>Complete Genome Sequence of Limnobacter thiooxidans CS-K2T, Isolated from freshwater lake sediments in Bavaria, Germany.</title>
        <authorList>
            <person name="Naruki M."/>
            <person name="Watanabe A."/>
            <person name="Warashina T."/>
            <person name="Morita T."/>
            <person name="Arakawa K."/>
        </authorList>
    </citation>
    <scope>NUCLEOTIDE SEQUENCE [LARGE SCALE GENOMIC DNA]</scope>
    <source>
        <strain evidence="3 4">CS-K2</strain>
    </source>
</reference>
<evidence type="ECO:0000256" key="2">
    <source>
        <dbReference type="SAM" id="Phobius"/>
    </source>
</evidence>
<keyword evidence="2" id="KW-1133">Transmembrane helix</keyword>
<keyword evidence="2" id="KW-0812">Transmembrane</keyword>
<protein>
    <submittedName>
        <fullName evidence="3">Uncharacterized protein</fullName>
    </submittedName>
</protein>
<dbReference type="RefSeq" id="WP_130557384.1">
    <property type="nucleotide sequence ID" value="NZ_AP028947.1"/>
</dbReference>
<dbReference type="AlphaFoldDB" id="A0AA86J576"/>
<evidence type="ECO:0000313" key="4">
    <source>
        <dbReference type="Proteomes" id="UP001329151"/>
    </source>
</evidence>
<sequence length="261" mass="28575">MSMNEVSTPITTSFTSTVPAGTSKASTAPLSTQEKTQLTEELMSSFAMTKEQAGVFLNSVDPAQVRTYLDLASGKSNISRDQAKQMWGLSDEELDKMFGNQKTLGVFDNPFGDLFIRFLMLSYSLGLDVKKLMMDVSGLRFDQAVDAAQKRLDGATTEFACAMAAAAIFIGFSGASFYKVAQMRNDKTVNPHDPKWQWYSPMTANLMTQPITSGGQFGKALEDYDASILDGHNQLLDNVYQQLSTAWQGSNDAQRGYLAGL</sequence>